<dbReference type="PANTHER" id="PTHR42847:SF4">
    <property type="entry name" value="ALKANESULFONATE MONOOXYGENASE-RELATED"/>
    <property type="match status" value="1"/>
</dbReference>
<evidence type="ECO:0000256" key="3">
    <source>
        <dbReference type="ARBA" id="ARBA00023002"/>
    </source>
</evidence>
<dbReference type="Pfam" id="PF00296">
    <property type="entry name" value="Bac_luciferase"/>
    <property type="match status" value="1"/>
</dbReference>
<dbReference type="GO" id="GO:0004497">
    <property type="term" value="F:monooxygenase activity"/>
    <property type="evidence" value="ECO:0007669"/>
    <property type="project" value="UniProtKB-KW"/>
</dbReference>
<gene>
    <name evidence="7" type="ORF">JL106_11950</name>
</gene>
<keyword evidence="8" id="KW-1185">Reference proteome</keyword>
<comment type="caution">
    <text evidence="7">The sequence shown here is derived from an EMBL/GenBank/DDBJ whole genome shotgun (WGS) entry which is preliminary data.</text>
</comment>
<dbReference type="GO" id="GO:0016705">
    <property type="term" value="F:oxidoreductase activity, acting on paired donors, with incorporation or reduction of molecular oxygen"/>
    <property type="evidence" value="ECO:0007669"/>
    <property type="project" value="InterPro"/>
</dbReference>
<dbReference type="InterPro" id="IPR036661">
    <property type="entry name" value="Luciferase-like_sf"/>
</dbReference>
<keyword evidence="4" id="KW-0503">Monooxygenase</keyword>
<keyword evidence="1" id="KW-0285">Flavoprotein</keyword>
<feature type="compositionally biased region" description="Basic and acidic residues" evidence="5">
    <location>
        <begin position="17"/>
        <end position="29"/>
    </location>
</feature>
<evidence type="ECO:0000313" key="8">
    <source>
        <dbReference type="Proteomes" id="UP000663792"/>
    </source>
</evidence>
<proteinExistence type="predicted"/>
<dbReference type="RefSeq" id="WP_205260947.1">
    <property type="nucleotide sequence ID" value="NZ_JAERWK010000015.1"/>
</dbReference>
<feature type="domain" description="Luciferase-like" evidence="6">
    <location>
        <begin position="57"/>
        <end position="358"/>
    </location>
</feature>
<dbReference type="SUPFAM" id="SSF51679">
    <property type="entry name" value="Bacterial luciferase-like"/>
    <property type="match status" value="1"/>
</dbReference>
<evidence type="ECO:0000256" key="5">
    <source>
        <dbReference type="SAM" id="MobiDB-lite"/>
    </source>
</evidence>
<keyword evidence="2" id="KW-0288">FMN</keyword>
<dbReference type="Gene3D" id="3.20.20.30">
    <property type="entry name" value="Luciferase-like domain"/>
    <property type="match status" value="1"/>
</dbReference>
<evidence type="ECO:0000313" key="7">
    <source>
        <dbReference type="EMBL" id="MBM9467993.1"/>
    </source>
</evidence>
<dbReference type="EMBL" id="JAERWK010000015">
    <property type="protein sequence ID" value="MBM9467993.1"/>
    <property type="molecule type" value="Genomic_DNA"/>
</dbReference>
<dbReference type="Proteomes" id="UP000663792">
    <property type="component" value="Unassembled WGS sequence"/>
</dbReference>
<accession>A0A939BWX9</accession>
<keyword evidence="3" id="KW-0560">Oxidoreductase</keyword>
<feature type="region of interest" description="Disordered" evidence="5">
    <location>
        <begin position="1"/>
        <end position="34"/>
    </location>
</feature>
<organism evidence="7 8">
    <name type="scientific">Nakamurella leprariae</name>
    <dbReference type="NCBI Taxonomy" id="2803911"/>
    <lineage>
        <taxon>Bacteria</taxon>
        <taxon>Bacillati</taxon>
        <taxon>Actinomycetota</taxon>
        <taxon>Actinomycetes</taxon>
        <taxon>Nakamurellales</taxon>
        <taxon>Nakamurellaceae</taxon>
        <taxon>Nakamurella</taxon>
    </lineage>
</organism>
<dbReference type="PANTHER" id="PTHR42847">
    <property type="entry name" value="ALKANESULFONATE MONOOXYGENASE"/>
    <property type="match status" value="1"/>
</dbReference>
<evidence type="ECO:0000259" key="6">
    <source>
        <dbReference type="Pfam" id="PF00296"/>
    </source>
</evidence>
<evidence type="ECO:0000256" key="2">
    <source>
        <dbReference type="ARBA" id="ARBA00022643"/>
    </source>
</evidence>
<protein>
    <submittedName>
        <fullName evidence="7">LLM class flavin-dependent oxidoreductase</fullName>
    </submittedName>
</protein>
<dbReference type="AlphaFoldDB" id="A0A939BWX9"/>
<evidence type="ECO:0000256" key="4">
    <source>
        <dbReference type="ARBA" id="ARBA00023033"/>
    </source>
</evidence>
<dbReference type="InterPro" id="IPR011251">
    <property type="entry name" value="Luciferase-like_dom"/>
</dbReference>
<sequence>MTTANERLGLAPTDPRPTTETHPVEDRRRTNPLFNDQPMKLGLFGTNCSYGLIMSHAETTYEATWEHTLAIAQRADALGFEALVPVARWKGFGGSTNFNGNCFETYTWAAGISQATENIAVCATSHLPTVHPIVAAKQATTIDRISHGRFGLNLVMGWVPPEMEMFGGEQREHDQRYAFGQAWIDYVNRLWTEEGSFDVDDEFFSGRDVEAYPKPYQDPRPALINAGNSKSGVDFSARNVDINFASLDTIENIAAYTSMVRNTARDQYQRDINVMTYGLVVCRDTEEEAKRDFQNVVDQGDWGAAGNVIKIALSGASQSFDHAREMSERFIAGWGGYPLVGTPEQVVDGLRQLHDAGMGGMIMGMIDYNEEMKYFGDEVLPLMIQAGLRTR</sequence>
<name>A0A939BWX9_9ACTN</name>
<dbReference type="InterPro" id="IPR050172">
    <property type="entry name" value="SsuD_RutA_monooxygenase"/>
</dbReference>
<reference evidence="7" key="1">
    <citation type="submission" date="2021-01" db="EMBL/GenBank/DDBJ databases">
        <title>YIM 132084 draft genome.</title>
        <authorList>
            <person name="An D."/>
        </authorList>
    </citation>
    <scope>NUCLEOTIDE SEQUENCE</scope>
    <source>
        <strain evidence="7">YIM 132084</strain>
    </source>
</reference>
<dbReference type="CDD" id="cd01094">
    <property type="entry name" value="Alkanesulfonate_monoxygenase"/>
    <property type="match status" value="1"/>
</dbReference>
<evidence type="ECO:0000256" key="1">
    <source>
        <dbReference type="ARBA" id="ARBA00022630"/>
    </source>
</evidence>